<dbReference type="SMART" id="SM00409">
    <property type="entry name" value="IG"/>
    <property type="match status" value="1"/>
</dbReference>
<evidence type="ECO:0000313" key="5">
    <source>
        <dbReference type="Proteomes" id="UP001469553"/>
    </source>
</evidence>
<proteinExistence type="predicted"/>
<dbReference type="SUPFAM" id="SSF48726">
    <property type="entry name" value="Immunoglobulin"/>
    <property type="match status" value="1"/>
</dbReference>
<gene>
    <name evidence="4" type="ORF">AMECASPLE_031824</name>
</gene>
<dbReference type="SMART" id="SM00408">
    <property type="entry name" value="IGc2"/>
    <property type="match status" value="1"/>
</dbReference>
<feature type="domain" description="Ig-like" evidence="3">
    <location>
        <begin position="44"/>
        <end position="129"/>
    </location>
</feature>
<protein>
    <recommendedName>
        <fullName evidence="3">Ig-like domain-containing protein</fullName>
    </recommendedName>
</protein>
<dbReference type="InterPro" id="IPR003599">
    <property type="entry name" value="Ig_sub"/>
</dbReference>
<feature type="signal peptide" evidence="2">
    <location>
        <begin position="1"/>
        <end position="20"/>
    </location>
</feature>
<name>A0ABV1A2M8_9TELE</name>
<evidence type="ECO:0000259" key="3">
    <source>
        <dbReference type="PROSITE" id="PS50835"/>
    </source>
</evidence>
<keyword evidence="5" id="KW-1185">Reference proteome</keyword>
<keyword evidence="2" id="KW-0732">Signal</keyword>
<dbReference type="Gene3D" id="2.60.40.10">
    <property type="entry name" value="Immunoglobulins"/>
    <property type="match status" value="1"/>
</dbReference>
<keyword evidence="1" id="KW-1133">Transmembrane helix</keyword>
<evidence type="ECO:0000256" key="1">
    <source>
        <dbReference type="SAM" id="Phobius"/>
    </source>
</evidence>
<accession>A0ABV1A2M8</accession>
<keyword evidence="1" id="KW-0472">Membrane</keyword>
<sequence length="231" mass="24977">MTLGFVLIFFLCTSTVTVQAGNLSSTENYSTATATAAGLTTTMKRVALNLVATPDYPVAAGQHVKLSCNTTNPSQTITWQRYHLQIETWENVSVGNVLILTQPQESGKYRCETHNTLNVLIVSQNHTVFIVSIPTTGENLGKAALILSVLILIAIIAGVLLLFWKRSNDNLSALNAPKKDVPAPSVVIPKVLPPKDDPDGDVYMNYTSTTQAYSDLNPANMTGDDCYSNLS</sequence>
<dbReference type="Proteomes" id="UP001469553">
    <property type="component" value="Unassembled WGS sequence"/>
</dbReference>
<reference evidence="4 5" key="1">
    <citation type="submission" date="2021-06" db="EMBL/GenBank/DDBJ databases">
        <authorList>
            <person name="Palmer J.M."/>
        </authorList>
    </citation>
    <scope>NUCLEOTIDE SEQUENCE [LARGE SCALE GENOMIC DNA]</scope>
    <source>
        <strain evidence="4 5">AS_MEX2019</strain>
        <tissue evidence="4">Muscle</tissue>
    </source>
</reference>
<dbReference type="InterPro" id="IPR007110">
    <property type="entry name" value="Ig-like_dom"/>
</dbReference>
<dbReference type="InterPro" id="IPR036179">
    <property type="entry name" value="Ig-like_dom_sf"/>
</dbReference>
<organism evidence="4 5">
    <name type="scientific">Ameca splendens</name>
    <dbReference type="NCBI Taxonomy" id="208324"/>
    <lineage>
        <taxon>Eukaryota</taxon>
        <taxon>Metazoa</taxon>
        <taxon>Chordata</taxon>
        <taxon>Craniata</taxon>
        <taxon>Vertebrata</taxon>
        <taxon>Euteleostomi</taxon>
        <taxon>Actinopterygii</taxon>
        <taxon>Neopterygii</taxon>
        <taxon>Teleostei</taxon>
        <taxon>Neoteleostei</taxon>
        <taxon>Acanthomorphata</taxon>
        <taxon>Ovalentaria</taxon>
        <taxon>Atherinomorphae</taxon>
        <taxon>Cyprinodontiformes</taxon>
        <taxon>Goodeidae</taxon>
        <taxon>Ameca</taxon>
    </lineage>
</organism>
<evidence type="ECO:0000256" key="2">
    <source>
        <dbReference type="SAM" id="SignalP"/>
    </source>
</evidence>
<dbReference type="PROSITE" id="PS50835">
    <property type="entry name" value="IG_LIKE"/>
    <property type="match status" value="1"/>
</dbReference>
<dbReference type="InterPro" id="IPR003598">
    <property type="entry name" value="Ig_sub2"/>
</dbReference>
<dbReference type="EMBL" id="JAHRIP010079259">
    <property type="protein sequence ID" value="MEQ2312516.1"/>
    <property type="molecule type" value="Genomic_DNA"/>
</dbReference>
<comment type="caution">
    <text evidence="4">The sequence shown here is derived from an EMBL/GenBank/DDBJ whole genome shotgun (WGS) entry which is preliminary data.</text>
</comment>
<feature type="transmembrane region" description="Helical" evidence="1">
    <location>
        <begin position="143"/>
        <end position="164"/>
    </location>
</feature>
<feature type="chain" id="PRO_5045767370" description="Ig-like domain-containing protein" evidence="2">
    <location>
        <begin position="21"/>
        <end position="231"/>
    </location>
</feature>
<dbReference type="InterPro" id="IPR013783">
    <property type="entry name" value="Ig-like_fold"/>
</dbReference>
<keyword evidence="1" id="KW-0812">Transmembrane</keyword>
<evidence type="ECO:0000313" key="4">
    <source>
        <dbReference type="EMBL" id="MEQ2312516.1"/>
    </source>
</evidence>
<dbReference type="Pfam" id="PF13927">
    <property type="entry name" value="Ig_3"/>
    <property type="match status" value="1"/>
</dbReference>